<dbReference type="SUPFAM" id="SSF81901">
    <property type="entry name" value="HCP-like"/>
    <property type="match status" value="2"/>
</dbReference>
<feature type="signal peptide" evidence="1">
    <location>
        <begin position="1"/>
        <end position="24"/>
    </location>
</feature>
<evidence type="ECO:0000313" key="3">
    <source>
        <dbReference type="Proteomes" id="UP000502260"/>
    </source>
</evidence>
<evidence type="ECO:0000256" key="1">
    <source>
        <dbReference type="SAM" id="SignalP"/>
    </source>
</evidence>
<accession>A0A6F8VAK4</accession>
<evidence type="ECO:0000313" key="2">
    <source>
        <dbReference type="EMBL" id="BCB26873.1"/>
    </source>
</evidence>
<sequence length="296" mass="32809">MNIKFALFPLLIFSLLPNPGNAMTAEETTMISNAAERGNDGAQLLFAIEYLHGDGGVKKDEKLAAYWFERAGAQGNSTAQLMLSDLYEQGLGVPKDLKLCADWRIKAANRGNTTAQLKLGKMYLAGNGVEKDAEKAKYWLNRAAVEGSGEGNSEAQFLLGRMYLQRNASEKDRKLAGNLLAQSASQGYASAVEFLKFMQDAGYEFSEFLHSHPVDIHKLAEDGDVNSQYQLATRYESGHLEKQDYVKALYWFHKAAEKGDRMAMKSLAHIYEKGLDGVAVDAKTAKYWADKAQENQ</sequence>
<dbReference type="PANTHER" id="PTHR11102">
    <property type="entry name" value="SEL-1-LIKE PROTEIN"/>
    <property type="match status" value="1"/>
</dbReference>
<proteinExistence type="predicted"/>
<feature type="chain" id="PRO_5026215462" description="HcpA family protein" evidence="1">
    <location>
        <begin position="25"/>
        <end position="296"/>
    </location>
</feature>
<dbReference type="InterPro" id="IPR006597">
    <property type="entry name" value="Sel1-like"/>
</dbReference>
<reference evidence="3" key="1">
    <citation type="submission" date="2020-03" db="EMBL/GenBank/DDBJ databases">
        <title>Complete genome sequence of sulfur-oxidizing bacterium skT11.</title>
        <authorList>
            <person name="Kanda M."/>
            <person name="Kojima H."/>
            <person name="Fukui M."/>
        </authorList>
    </citation>
    <scope>NUCLEOTIDE SEQUENCE [LARGE SCALE GENOMIC DNA]</scope>
    <source>
        <strain evidence="3">skT11</strain>
    </source>
</reference>
<dbReference type="Gene3D" id="1.25.40.10">
    <property type="entry name" value="Tetratricopeptide repeat domain"/>
    <property type="match status" value="3"/>
</dbReference>
<dbReference type="RefSeq" id="WP_173063470.1">
    <property type="nucleotide sequence ID" value="NZ_AP022853.1"/>
</dbReference>
<dbReference type="InterPro" id="IPR050767">
    <property type="entry name" value="Sel1_AlgK"/>
</dbReference>
<evidence type="ECO:0008006" key="4">
    <source>
        <dbReference type="Google" id="ProtNLM"/>
    </source>
</evidence>
<keyword evidence="3" id="KW-1185">Reference proteome</keyword>
<gene>
    <name evidence="2" type="ORF">SKTS_17590</name>
</gene>
<dbReference type="EMBL" id="AP022853">
    <property type="protein sequence ID" value="BCB26873.1"/>
    <property type="molecule type" value="Genomic_DNA"/>
</dbReference>
<dbReference type="KEGG" id="slac:SKTS_17590"/>
<organism evidence="2 3">
    <name type="scientific">Sulfurimicrobium lacus</name>
    <dbReference type="NCBI Taxonomy" id="2715678"/>
    <lineage>
        <taxon>Bacteria</taxon>
        <taxon>Pseudomonadati</taxon>
        <taxon>Pseudomonadota</taxon>
        <taxon>Betaproteobacteria</taxon>
        <taxon>Nitrosomonadales</taxon>
        <taxon>Sulfuricellaceae</taxon>
        <taxon>Sulfurimicrobium</taxon>
    </lineage>
</organism>
<protein>
    <recommendedName>
        <fullName evidence="4">HcpA family protein</fullName>
    </recommendedName>
</protein>
<keyword evidence="1" id="KW-0732">Signal</keyword>
<dbReference type="Proteomes" id="UP000502260">
    <property type="component" value="Chromosome"/>
</dbReference>
<dbReference type="AlphaFoldDB" id="A0A6F8VAK4"/>
<dbReference type="Pfam" id="PF08238">
    <property type="entry name" value="Sel1"/>
    <property type="match status" value="6"/>
</dbReference>
<dbReference type="SMART" id="SM00671">
    <property type="entry name" value="SEL1"/>
    <property type="match status" value="6"/>
</dbReference>
<name>A0A6F8VAK4_9PROT</name>
<dbReference type="PANTHER" id="PTHR11102:SF160">
    <property type="entry name" value="ERAD-ASSOCIATED E3 UBIQUITIN-PROTEIN LIGASE COMPONENT HRD3"/>
    <property type="match status" value="1"/>
</dbReference>
<dbReference type="InterPro" id="IPR011990">
    <property type="entry name" value="TPR-like_helical_dom_sf"/>
</dbReference>